<protein>
    <submittedName>
        <fullName evidence="2">Uncharacterized protein</fullName>
    </submittedName>
</protein>
<evidence type="ECO:0000256" key="1">
    <source>
        <dbReference type="SAM" id="MobiDB-lite"/>
    </source>
</evidence>
<dbReference type="RefSeq" id="XP_046004438.1">
    <property type="nucleotide sequence ID" value="XM_046159845.1"/>
</dbReference>
<proteinExistence type="predicted"/>
<evidence type="ECO:0000313" key="3">
    <source>
        <dbReference type="Proteomes" id="UP000756346"/>
    </source>
</evidence>
<keyword evidence="3" id="KW-1185">Reference proteome</keyword>
<reference evidence="2" key="1">
    <citation type="journal article" date="2021" name="Nat. Commun.">
        <title>Genetic determinants of endophytism in the Arabidopsis root mycobiome.</title>
        <authorList>
            <person name="Mesny F."/>
            <person name="Miyauchi S."/>
            <person name="Thiergart T."/>
            <person name="Pickel B."/>
            <person name="Atanasova L."/>
            <person name="Karlsson M."/>
            <person name="Huettel B."/>
            <person name="Barry K.W."/>
            <person name="Haridas S."/>
            <person name="Chen C."/>
            <person name="Bauer D."/>
            <person name="Andreopoulos W."/>
            <person name="Pangilinan J."/>
            <person name="LaButti K."/>
            <person name="Riley R."/>
            <person name="Lipzen A."/>
            <person name="Clum A."/>
            <person name="Drula E."/>
            <person name="Henrissat B."/>
            <person name="Kohler A."/>
            <person name="Grigoriev I.V."/>
            <person name="Martin F.M."/>
            <person name="Hacquard S."/>
        </authorList>
    </citation>
    <scope>NUCLEOTIDE SEQUENCE</scope>
    <source>
        <strain evidence="2">MPI-CAGE-CH-0230</strain>
    </source>
</reference>
<dbReference type="Proteomes" id="UP000756346">
    <property type="component" value="Unassembled WGS sequence"/>
</dbReference>
<organism evidence="2 3">
    <name type="scientific">Microdochium trichocladiopsis</name>
    <dbReference type="NCBI Taxonomy" id="1682393"/>
    <lineage>
        <taxon>Eukaryota</taxon>
        <taxon>Fungi</taxon>
        <taxon>Dikarya</taxon>
        <taxon>Ascomycota</taxon>
        <taxon>Pezizomycotina</taxon>
        <taxon>Sordariomycetes</taxon>
        <taxon>Xylariomycetidae</taxon>
        <taxon>Xylariales</taxon>
        <taxon>Microdochiaceae</taxon>
        <taxon>Microdochium</taxon>
    </lineage>
</organism>
<name>A0A9P9BIE3_9PEZI</name>
<dbReference type="GeneID" id="70189391"/>
<feature type="region of interest" description="Disordered" evidence="1">
    <location>
        <begin position="1"/>
        <end position="22"/>
    </location>
</feature>
<feature type="region of interest" description="Disordered" evidence="1">
    <location>
        <begin position="161"/>
        <end position="184"/>
    </location>
</feature>
<dbReference type="EMBL" id="JAGTJQ010000015">
    <property type="protein sequence ID" value="KAH7012062.1"/>
    <property type="molecule type" value="Genomic_DNA"/>
</dbReference>
<dbReference type="OrthoDB" id="4720609at2759"/>
<comment type="caution">
    <text evidence="2">The sequence shown here is derived from an EMBL/GenBank/DDBJ whole genome shotgun (WGS) entry which is preliminary data.</text>
</comment>
<dbReference type="AlphaFoldDB" id="A0A9P9BIE3"/>
<gene>
    <name evidence="2" type="ORF">B0I36DRAFT_369899</name>
</gene>
<sequence>MARVRAHKMASPPPLKKRSDRQMHASVYMPSDWSDNILDTLRKLALSTALQHAIVRVGYHAALLKISRLFVRLARTVTTEVQNRAGAHPPNLKAVLGPIINRRNKKSSLSVAASPEAAHRDSRASIVGLRYGSDTLRNLPSLPLSSRRGADQETMVMHLVSRRSSTPPPEGRARLPDARGLYPSSSRHRYQGLESLCDYRPGCPLAPTSGTTPTTARALRRSKICLQHHHCCL</sequence>
<evidence type="ECO:0000313" key="2">
    <source>
        <dbReference type="EMBL" id="KAH7012062.1"/>
    </source>
</evidence>
<accession>A0A9P9BIE3</accession>